<organism evidence="2 3">
    <name type="scientific">Strongyloides papillosus</name>
    <name type="common">Intestinal threadworm</name>
    <dbReference type="NCBI Taxonomy" id="174720"/>
    <lineage>
        <taxon>Eukaryota</taxon>
        <taxon>Metazoa</taxon>
        <taxon>Ecdysozoa</taxon>
        <taxon>Nematoda</taxon>
        <taxon>Chromadorea</taxon>
        <taxon>Rhabditida</taxon>
        <taxon>Tylenchina</taxon>
        <taxon>Panagrolaimomorpha</taxon>
        <taxon>Strongyloidoidea</taxon>
        <taxon>Strongyloididae</taxon>
        <taxon>Strongyloides</taxon>
    </lineage>
</organism>
<evidence type="ECO:0000313" key="2">
    <source>
        <dbReference type="Proteomes" id="UP000046392"/>
    </source>
</evidence>
<evidence type="ECO:0000256" key="1">
    <source>
        <dbReference type="SAM" id="Phobius"/>
    </source>
</evidence>
<name>A0A0N5CE80_STREA</name>
<reference evidence="3" key="1">
    <citation type="submission" date="2017-02" db="UniProtKB">
        <authorList>
            <consortium name="WormBaseParasite"/>
        </authorList>
    </citation>
    <scope>IDENTIFICATION</scope>
</reference>
<keyword evidence="1" id="KW-0472">Membrane</keyword>
<evidence type="ECO:0000313" key="3">
    <source>
        <dbReference type="WBParaSite" id="SPAL_0001616950.1"/>
    </source>
</evidence>
<accession>A0A0N5CE80</accession>
<keyword evidence="1" id="KW-0812">Transmembrane</keyword>
<keyword evidence="1" id="KW-1133">Transmembrane helix</keyword>
<dbReference type="AlphaFoldDB" id="A0A0N5CE80"/>
<proteinExistence type="predicted"/>
<dbReference type="WBParaSite" id="SPAL_0001616950.1">
    <property type="protein sequence ID" value="SPAL_0001616950.1"/>
    <property type="gene ID" value="SPAL_0001616950"/>
</dbReference>
<sequence length="64" mass="7505">MAFFNVNFFYLEGRFIDHVFHGILLILVVEVGIIQKIIFRQNTINTSIFVGKIVKKIYCLKENV</sequence>
<keyword evidence="2" id="KW-1185">Reference proteome</keyword>
<dbReference type="Proteomes" id="UP000046392">
    <property type="component" value="Unplaced"/>
</dbReference>
<protein>
    <submittedName>
        <fullName evidence="3">7TM_GPCR_Srx domain-containing protein</fullName>
    </submittedName>
</protein>
<feature type="transmembrane region" description="Helical" evidence="1">
    <location>
        <begin position="20"/>
        <end position="39"/>
    </location>
</feature>